<gene>
    <name evidence="1" type="ORF">FNH09_44375</name>
</gene>
<dbReference type="EMBL" id="VJZD01000402">
    <property type="protein sequence ID" value="MPY38002.1"/>
    <property type="molecule type" value="Genomic_DNA"/>
</dbReference>
<proteinExistence type="predicted"/>
<dbReference type="Proteomes" id="UP000325849">
    <property type="component" value="Unassembled WGS sequence"/>
</dbReference>
<name>A0A5N8VT84_9ACTN</name>
<reference evidence="1 2" key="1">
    <citation type="submission" date="2019-07" db="EMBL/GenBank/DDBJ databases">
        <title>New species of Amycolatopsis and Streptomyces.</title>
        <authorList>
            <person name="Duangmal K."/>
            <person name="Teo W.F.A."/>
            <person name="Lipun K."/>
        </authorList>
    </citation>
    <scope>NUCLEOTIDE SEQUENCE [LARGE SCALE GENOMIC DNA]</scope>
    <source>
        <strain evidence="1 2">NBRC 109810</strain>
    </source>
</reference>
<accession>A0A5N8VT84</accession>
<evidence type="ECO:0000313" key="2">
    <source>
        <dbReference type="Proteomes" id="UP000325849"/>
    </source>
</evidence>
<evidence type="ECO:0008006" key="3">
    <source>
        <dbReference type="Google" id="ProtNLM"/>
    </source>
</evidence>
<organism evidence="1 2">
    <name type="scientific">Streptomyces adustus</name>
    <dbReference type="NCBI Taxonomy" id="1609272"/>
    <lineage>
        <taxon>Bacteria</taxon>
        <taxon>Bacillati</taxon>
        <taxon>Actinomycetota</taxon>
        <taxon>Actinomycetes</taxon>
        <taxon>Kitasatosporales</taxon>
        <taxon>Streptomycetaceae</taxon>
        <taxon>Streptomyces</taxon>
    </lineage>
</organism>
<sequence>MLWAAVGAVAASVLWAVGVFALHGLGTGADLRGYNAPANLCTGSDHSSFNSEYPLADTSPTHSSLRDGVFDQSTCNIDLKKSGSTYADAYLTIDVQLHKKTDPGPEFTAAWKNYPDNHEGYDVDTVGGIGDEAYLVSQDTTSGTSSGSLYATLAVRDGWVTYTMTYSAYLSSYSNDKNPPQLDEVIAWLKSDTKSTLEELRG</sequence>
<keyword evidence="2" id="KW-1185">Reference proteome</keyword>
<evidence type="ECO:0000313" key="1">
    <source>
        <dbReference type="EMBL" id="MPY38002.1"/>
    </source>
</evidence>
<dbReference type="AlphaFoldDB" id="A0A5N8VT84"/>
<comment type="caution">
    <text evidence="1">The sequence shown here is derived from an EMBL/GenBank/DDBJ whole genome shotgun (WGS) entry which is preliminary data.</text>
</comment>
<protein>
    <recommendedName>
        <fullName evidence="3">DUF3558 domain-containing protein</fullName>
    </recommendedName>
</protein>